<dbReference type="EMBL" id="LUEZ02000046">
    <property type="protein sequence ID" value="RDB23922.1"/>
    <property type="molecule type" value="Genomic_DNA"/>
</dbReference>
<evidence type="ECO:0000313" key="8">
    <source>
        <dbReference type="EMBL" id="RDB23922.1"/>
    </source>
</evidence>
<sequence length="157" mass="15871">MVLLSGPSSLRLALAGSLRRLHRLVFQVHFPSLHNSTTPITSITMFSKLAAVITISSVALSASAGHHRRGSQYQCNTGPVQCCNQLAESQSGAATAILALVGLSAQGLTGQVGADCSPLSVVGVGSGANCATQPVCCDKNKIGGLVSLGCSPVNLSA</sequence>
<evidence type="ECO:0000256" key="4">
    <source>
        <dbReference type="ARBA" id="ARBA00022525"/>
    </source>
</evidence>
<dbReference type="GO" id="GO:0005199">
    <property type="term" value="F:structural constituent of cell wall"/>
    <property type="evidence" value="ECO:0007669"/>
    <property type="project" value="InterPro"/>
</dbReference>
<name>A0A369JRG4_HYPMA</name>
<keyword evidence="4 7" id="KW-0964">Secreted</keyword>
<keyword evidence="5 7" id="KW-0732">Signal</keyword>
<dbReference type="Proteomes" id="UP000076154">
    <property type="component" value="Unassembled WGS sequence"/>
</dbReference>
<keyword evidence="9" id="KW-1185">Reference proteome</keyword>
<dbReference type="Pfam" id="PF01185">
    <property type="entry name" value="Hydrophobin"/>
    <property type="match status" value="1"/>
</dbReference>
<proteinExistence type="inferred from homology"/>
<accession>A0A369JRG4</accession>
<protein>
    <recommendedName>
        <fullName evidence="7">Hydrophobin</fullName>
    </recommendedName>
</protein>
<keyword evidence="3 7" id="KW-0134">Cell wall</keyword>
<comment type="caution">
    <text evidence="8">The sequence shown here is derived from an EMBL/GenBank/DDBJ whole genome shotgun (WGS) entry which is preliminary data.</text>
</comment>
<dbReference type="GO" id="GO:0009277">
    <property type="term" value="C:fungal-type cell wall"/>
    <property type="evidence" value="ECO:0007669"/>
    <property type="project" value="InterPro"/>
</dbReference>
<evidence type="ECO:0000256" key="1">
    <source>
        <dbReference type="ARBA" id="ARBA00004191"/>
    </source>
</evidence>
<comment type="subcellular location">
    <subcellularLocation>
        <location evidence="1 7">Secreted</location>
        <location evidence="1 7">Cell wall</location>
    </subcellularLocation>
</comment>
<dbReference type="InterPro" id="IPR001338">
    <property type="entry name" value="Class_I_Hydrophobin"/>
</dbReference>
<evidence type="ECO:0000256" key="3">
    <source>
        <dbReference type="ARBA" id="ARBA00022512"/>
    </source>
</evidence>
<evidence type="ECO:0000256" key="2">
    <source>
        <dbReference type="ARBA" id="ARBA00010446"/>
    </source>
</evidence>
<keyword evidence="6 7" id="KW-1015">Disulfide bond</keyword>
<dbReference type="InParanoid" id="A0A369JRG4"/>
<dbReference type="OrthoDB" id="4225815at2759"/>
<dbReference type="SMART" id="SM00075">
    <property type="entry name" value="HYDRO"/>
    <property type="match status" value="1"/>
</dbReference>
<comment type="similarity">
    <text evidence="2 7">Belongs to the fungal hydrophobin family.</text>
</comment>
<dbReference type="InterPro" id="IPR019778">
    <property type="entry name" value="Class_I_Hydrophobin_CS"/>
</dbReference>
<evidence type="ECO:0000256" key="5">
    <source>
        <dbReference type="ARBA" id="ARBA00022729"/>
    </source>
</evidence>
<evidence type="ECO:0000256" key="6">
    <source>
        <dbReference type="ARBA" id="ARBA00023157"/>
    </source>
</evidence>
<dbReference type="PROSITE" id="PS00956">
    <property type="entry name" value="HYDROPHOBIN"/>
    <property type="match status" value="1"/>
</dbReference>
<evidence type="ECO:0000256" key="7">
    <source>
        <dbReference type="RuleBase" id="RU365009"/>
    </source>
</evidence>
<dbReference type="AlphaFoldDB" id="A0A369JRG4"/>
<organism evidence="8 9">
    <name type="scientific">Hypsizygus marmoreus</name>
    <name type="common">White beech mushroom</name>
    <name type="synonym">Agaricus marmoreus</name>
    <dbReference type="NCBI Taxonomy" id="39966"/>
    <lineage>
        <taxon>Eukaryota</taxon>
        <taxon>Fungi</taxon>
        <taxon>Dikarya</taxon>
        <taxon>Basidiomycota</taxon>
        <taxon>Agaricomycotina</taxon>
        <taxon>Agaricomycetes</taxon>
        <taxon>Agaricomycetidae</taxon>
        <taxon>Agaricales</taxon>
        <taxon>Tricholomatineae</taxon>
        <taxon>Lyophyllaceae</taxon>
        <taxon>Hypsizygus</taxon>
    </lineage>
</organism>
<reference evidence="8" key="1">
    <citation type="submission" date="2018-04" db="EMBL/GenBank/DDBJ databases">
        <title>Whole genome sequencing of Hypsizygus marmoreus.</title>
        <authorList>
            <person name="Choi I.-G."/>
            <person name="Min B."/>
            <person name="Kim J.-G."/>
            <person name="Kim S."/>
            <person name="Oh Y.-L."/>
            <person name="Kong W.-S."/>
            <person name="Park H."/>
            <person name="Jeong J."/>
            <person name="Song E.-S."/>
        </authorList>
    </citation>
    <scope>NUCLEOTIDE SEQUENCE [LARGE SCALE GENOMIC DNA]</scope>
    <source>
        <strain evidence="8">51987-8</strain>
    </source>
</reference>
<dbReference type="CDD" id="cd23507">
    <property type="entry name" value="hydrophobin_I"/>
    <property type="match status" value="1"/>
</dbReference>
<evidence type="ECO:0000313" key="9">
    <source>
        <dbReference type="Proteomes" id="UP000076154"/>
    </source>
</evidence>
<gene>
    <name evidence="8" type="primary">HYD-1_1</name>
    <name evidence="8" type="ORF">Hypma_009248</name>
</gene>